<name>A0A5D0CMY0_9BACL</name>
<comment type="caution">
    <text evidence="1">The sequence shown here is derived from an EMBL/GenBank/DDBJ whole genome shotgun (WGS) entry which is preliminary data.</text>
</comment>
<dbReference type="AlphaFoldDB" id="A0A5D0CMY0"/>
<keyword evidence="2" id="KW-1185">Reference proteome</keyword>
<dbReference type="OrthoDB" id="2662966at2"/>
<dbReference type="Proteomes" id="UP000325218">
    <property type="component" value="Unassembled WGS sequence"/>
</dbReference>
<dbReference type="RefSeq" id="WP_148456494.1">
    <property type="nucleotide sequence ID" value="NZ_VSDO01000005.1"/>
</dbReference>
<sequence>MQIPSWFHSVIQERVNSVMVQIERQPELRKLGAEEHAALDAMFPGVNKAQIPEFLDWEDKLHCRRAAENEGLYMQGVKDGVQLAIALLSDDGRRT</sequence>
<evidence type="ECO:0000313" key="1">
    <source>
        <dbReference type="EMBL" id="TYA10645.1"/>
    </source>
</evidence>
<gene>
    <name evidence="1" type="ORF">FRY98_22890</name>
</gene>
<evidence type="ECO:0000313" key="2">
    <source>
        <dbReference type="Proteomes" id="UP000325218"/>
    </source>
</evidence>
<protein>
    <submittedName>
        <fullName evidence="1">Uncharacterized protein</fullName>
    </submittedName>
</protein>
<proteinExistence type="predicted"/>
<dbReference type="EMBL" id="VSDO01000005">
    <property type="protein sequence ID" value="TYA10645.1"/>
    <property type="molecule type" value="Genomic_DNA"/>
</dbReference>
<accession>A0A5D0CMY0</accession>
<organism evidence="1 2">
    <name type="scientific">Paenibacillus faecis</name>
    <dbReference type="NCBI Taxonomy" id="862114"/>
    <lineage>
        <taxon>Bacteria</taxon>
        <taxon>Bacillati</taxon>
        <taxon>Bacillota</taxon>
        <taxon>Bacilli</taxon>
        <taxon>Bacillales</taxon>
        <taxon>Paenibacillaceae</taxon>
        <taxon>Paenibacillus</taxon>
    </lineage>
</organism>
<reference evidence="1 2" key="1">
    <citation type="submission" date="2019-08" db="EMBL/GenBank/DDBJ databases">
        <title>Genome sequencing of Paenibacillus faecis DSM 23593(T).</title>
        <authorList>
            <person name="Kook J.-K."/>
            <person name="Park S.-N."/>
            <person name="Lim Y.K."/>
        </authorList>
    </citation>
    <scope>NUCLEOTIDE SEQUENCE [LARGE SCALE GENOMIC DNA]</scope>
    <source>
        <strain evidence="1 2">DSM 23593</strain>
    </source>
</reference>